<name>A0ABN6GWJ2_9GAMM</name>
<keyword evidence="2" id="KW-1185">Reference proteome</keyword>
<sequence length="115" mass="12280">MKRGLFAVALAEFFEPCAADRLVIAAGGAAERGRTVEIDKTMVGDGPELPGTPDAGAIDPGDLQECAVCPRHSLDADYVELSDVTHEDERSPWVCMAAHHAALPLAWHEARAIQC</sequence>
<accession>A0ABN6GWJ2</accession>
<dbReference type="RefSeq" id="WP_154803407.1">
    <property type="nucleotide sequence ID" value="NZ_AP024684.1"/>
</dbReference>
<evidence type="ECO:0000313" key="1">
    <source>
        <dbReference type="EMBL" id="BCX45552.1"/>
    </source>
</evidence>
<reference evidence="1 2" key="1">
    <citation type="submission" date="2021-05" db="EMBL/GenBank/DDBJ databases">
        <title>Complete Genome Sequence of Stenotrophomonas pavanii strain Y.</title>
        <authorList>
            <person name="Dohra H."/>
            <person name="Mohad Din A.R.J."/>
            <person name="Suzuki K."/>
            <person name="Fatma A."/>
            <person name="Honjyo M."/>
            <person name="Nishimura T."/>
            <person name="Moriuch R."/>
            <person name="Masuda K."/>
            <person name="Minoura A."/>
            <person name="Tashiro Y."/>
            <person name="Futamata H."/>
        </authorList>
    </citation>
    <scope>NUCLEOTIDE SEQUENCE [LARGE SCALE GENOMIC DNA]</scope>
    <source>
        <strain evidence="2">Y</strain>
    </source>
</reference>
<dbReference type="EMBL" id="AP024684">
    <property type="protein sequence ID" value="BCX45552.1"/>
    <property type="molecule type" value="Genomic_DNA"/>
</dbReference>
<dbReference type="Proteomes" id="UP000825066">
    <property type="component" value="Chromosome"/>
</dbReference>
<evidence type="ECO:0000313" key="2">
    <source>
        <dbReference type="Proteomes" id="UP000825066"/>
    </source>
</evidence>
<protein>
    <submittedName>
        <fullName evidence="1">Uncharacterized protein</fullName>
    </submittedName>
</protein>
<organism evidence="1 2">
    <name type="scientific">Stenotrophomonas pavanii</name>
    <dbReference type="NCBI Taxonomy" id="487698"/>
    <lineage>
        <taxon>Bacteria</taxon>
        <taxon>Pseudomonadati</taxon>
        <taxon>Pseudomonadota</taxon>
        <taxon>Gammaproteobacteria</taxon>
        <taxon>Lysobacterales</taxon>
        <taxon>Lysobacteraceae</taxon>
        <taxon>Stenotrophomonas</taxon>
    </lineage>
</organism>
<proteinExistence type="predicted"/>
<gene>
    <name evidence="1" type="ORF">STNY_R37720</name>
</gene>